<evidence type="ECO:0000313" key="3">
    <source>
        <dbReference type="EMBL" id="KAL0444269.1"/>
    </source>
</evidence>
<evidence type="ECO:0000259" key="2">
    <source>
        <dbReference type="Pfam" id="PF12776"/>
    </source>
</evidence>
<protein>
    <recommendedName>
        <fullName evidence="2">Myb/SANT-like domain-containing protein</fullName>
    </recommendedName>
</protein>
<feature type="region of interest" description="Disordered" evidence="1">
    <location>
        <begin position="19"/>
        <end position="43"/>
    </location>
</feature>
<dbReference type="AlphaFoldDB" id="A0AAW2WTI0"/>
<sequence>MLYSVALTRSPHIYVTLQMNRTKDEGSSNPRRYRGKADKTTTRRTCSQREEEALVNALRTICGTGWRCENGFRAGYLNQLEALMFKQFPNTNLRAEPHINSKIHVWKKNYNTLVGMMVKSGLGWDDSRCMVMVDSQDVWEEYCKREIFGRDRAEGGRILETVDVYVQPSKAHVPQTDTQECYVPTAEWCAEFGYIGNDKAASKNIQVTQEANMHSVNSNRKSASTSKKRKASKVGDDDGLSNVVSMFCESADARLTELSKKLFVDYIEVEKRVAVFEAVGKVPGVDLNDQIIISDKLVDNPKKMNLFFSLPDEATARMVGLMLNGKV</sequence>
<dbReference type="PANTHER" id="PTHR46250">
    <property type="entry name" value="MYB/SANT-LIKE DNA-BINDING DOMAIN PROTEIN-RELATED"/>
    <property type="match status" value="1"/>
</dbReference>
<reference evidence="3" key="2">
    <citation type="journal article" date="2024" name="Plant">
        <title>Genomic evolution and insights into agronomic trait innovations of Sesamum species.</title>
        <authorList>
            <person name="Miao H."/>
            <person name="Wang L."/>
            <person name="Qu L."/>
            <person name="Liu H."/>
            <person name="Sun Y."/>
            <person name="Le M."/>
            <person name="Wang Q."/>
            <person name="Wei S."/>
            <person name="Zheng Y."/>
            <person name="Lin W."/>
            <person name="Duan Y."/>
            <person name="Cao H."/>
            <person name="Xiong S."/>
            <person name="Wang X."/>
            <person name="Wei L."/>
            <person name="Li C."/>
            <person name="Ma Q."/>
            <person name="Ju M."/>
            <person name="Zhao R."/>
            <person name="Li G."/>
            <person name="Mu C."/>
            <person name="Tian Q."/>
            <person name="Mei H."/>
            <person name="Zhang T."/>
            <person name="Gao T."/>
            <person name="Zhang H."/>
        </authorList>
    </citation>
    <scope>NUCLEOTIDE SEQUENCE</scope>
    <source>
        <strain evidence="3">KEN1</strain>
    </source>
</reference>
<dbReference type="EMBL" id="JACGWN010000007">
    <property type="protein sequence ID" value="KAL0444269.1"/>
    <property type="molecule type" value="Genomic_DNA"/>
</dbReference>
<proteinExistence type="predicted"/>
<feature type="region of interest" description="Disordered" evidence="1">
    <location>
        <begin position="210"/>
        <end position="236"/>
    </location>
</feature>
<evidence type="ECO:0000256" key="1">
    <source>
        <dbReference type="SAM" id="MobiDB-lite"/>
    </source>
</evidence>
<organism evidence="3">
    <name type="scientific">Sesamum latifolium</name>
    <dbReference type="NCBI Taxonomy" id="2727402"/>
    <lineage>
        <taxon>Eukaryota</taxon>
        <taxon>Viridiplantae</taxon>
        <taxon>Streptophyta</taxon>
        <taxon>Embryophyta</taxon>
        <taxon>Tracheophyta</taxon>
        <taxon>Spermatophyta</taxon>
        <taxon>Magnoliopsida</taxon>
        <taxon>eudicotyledons</taxon>
        <taxon>Gunneridae</taxon>
        <taxon>Pentapetalae</taxon>
        <taxon>asterids</taxon>
        <taxon>lamiids</taxon>
        <taxon>Lamiales</taxon>
        <taxon>Pedaliaceae</taxon>
        <taxon>Sesamum</taxon>
    </lineage>
</organism>
<feature type="domain" description="Myb/SANT-like" evidence="2">
    <location>
        <begin position="48"/>
        <end position="142"/>
    </location>
</feature>
<comment type="caution">
    <text evidence="3">The sequence shown here is derived from an EMBL/GenBank/DDBJ whole genome shotgun (WGS) entry which is preliminary data.</text>
</comment>
<dbReference type="Pfam" id="PF12776">
    <property type="entry name" value="Myb_DNA-bind_3"/>
    <property type="match status" value="1"/>
</dbReference>
<dbReference type="PANTHER" id="PTHR46250:SF15">
    <property type="entry name" value="OS01G0523800 PROTEIN"/>
    <property type="match status" value="1"/>
</dbReference>
<dbReference type="InterPro" id="IPR024752">
    <property type="entry name" value="Myb/SANT-like_dom"/>
</dbReference>
<accession>A0AAW2WTI0</accession>
<gene>
    <name evidence="3" type="ORF">Slati_2149600</name>
</gene>
<name>A0AAW2WTI0_9LAMI</name>
<reference evidence="3" key="1">
    <citation type="submission" date="2020-06" db="EMBL/GenBank/DDBJ databases">
        <authorList>
            <person name="Li T."/>
            <person name="Hu X."/>
            <person name="Zhang T."/>
            <person name="Song X."/>
            <person name="Zhang H."/>
            <person name="Dai N."/>
            <person name="Sheng W."/>
            <person name="Hou X."/>
            <person name="Wei L."/>
        </authorList>
    </citation>
    <scope>NUCLEOTIDE SEQUENCE</scope>
    <source>
        <strain evidence="3">KEN1</strain>
        <tissue evidence="3">Leaf</tissue>
    </source>
</reference>